<organism evidence="1 2">
    <name type="scientific">Patella caerulea</name>
    <name type="common">Rayed Mediterranean limpet</name>
    <dbReference type="NCBI Taxonomy" id="87958"/>
    <lineage>
        <taxon>Eukaryota</taxon>
        <taxon>Metazoa</taxon>
        <taxon>Spiralia</taxon>
        <taxon>Lophotrochozoa</taxon>
        <taxon>Mollusca</taxon>
        <taxon>Gastropoda</taxon>
        <taxon>Patellogastropoda</taxon>
        <taxon>Patelloidea</taxon>
        <taxon>Patellidae</taxon>
        <taxon>Patella</taxon>
    </lineage>
</organism>
<keyword evidence="2" id="KW-1185">Reference proteome</keyword>
<dbReference type="AlphaFoldDB" id="A0AAN8IYE6"/>
<evidence type="ECO:0000313" key="2">
    <source>
        <dbReference type="Proteomes" id="UP001347796"/>
    </source>
</evidence>
<gene>
    <name evidence="1" type="ORF">SNE40_021914</name>
</gene>
<dbReference type="Proteomes" id="UP001347796">
    <property type="component" value="Unassembled WGS sequence"/>
</dbReference>
<accession>A0AAN8IYE6</accession>
<proteinExistence type="predicted"/>
<name>A0AAN8IYE6_PATCE</name>
<comment type="caution">
    <text evidence="1">The sequence shown here is derived from an EMBL/GenBank/DDBJ whole genome shotgun (WGS) entry which is preliminary data.</text>
</comment>
<reference evidence="1 2" key="1">
    <citation type="submission" date="2024-01" db="EMBL/GenBank/DDBJ databases">
        <title>The genome of the rayed Mediterranean limpet Patella caerulea (Linnaeus, 1758).</title>
        <authorList>
            <person name="Anh-Thu Weber A."/>
            <person name="Halstead-Nussloch G."/>
        </authorList>
    </citation>
    <scope>NUCLEOTIDE SEQUENCE [LARGE SCALE GENOMIC DNA]</scope>
    <source>
        <strain evidence="1">AATW-2023a</strain>
        <tissue evidence="1">Whole specimen</tissue>
    </source>
</reference>
<protein>
    <submittedName>
        <fullName evidence="1">Uncharacterized protein</fullName>
    </submittedName>
</protein>
<dbReference type="EMBL" id="JAZGQO010000018">
    <property type="protein sequence ID" value="KAK6168002.1"/>
    <property type="molecule type" value="Genomic_DNA"/>
</dbReference>
<sequence length="297" mass="34388">MADKRTLEILQTLSPFNSRGEDLVSTAARNVLLNYIKTESRFHEVFFPLENPGPYRDIADMGTFPLLKYGTAYISQTISKVKDEYKFHATINKSATEDFLRDIYYGLQWKKLGFSLYTLVYPETVKDPKTGLTINDYLDDESHIWAEKLIADIMDPRWTRNVLQKIIKGKYTDTQYNRDMNELFVKLHILDPQSVIPAYQFLLSQRALPAVNLELATRNYLGGPLDLNLIKPEVETAIRKPSVPLNVSRLSLTEVEVFHGVQVDEFVVTECRNQGFWSGLRPENYRISRYKDRCSIM</sequence>
<evidence type="ECO:0000313" key="1">
    <source>
        <dbReference type="EMBL" id="KAK6168002.1"/>
    </source>
</evidence>